<dbReference type="CDD" id="cd00305">
    <property type="entry name" value="Cu-Zn_Superoxide_Dismutase"/>
    <property type="match status" value="1"/>
</dbReference>
<comment type="function">
    <text evidence="1">Destroys radicals which are normally produced within the cells and which are toxic to biological systems.</text>
</comment>
<protein>
    <recommendedName>
        <fullName evidence="1">Superoxide dismutase [Cu-Zn]</fullName>
        <ecNumber evidence="1">1.15.1.1</ecNumber>
    </recommendedName>
</protein>
<comment type="caution">
    <text evidence="4">The sequence shown here is derived from an EMBL/GenBank/DDBJ whole genome shotgun (WGS) entry which is preliminary data.</text>
</comment>
<dbReference type="GO" id="GO:0005507">
    <property type="term" value="F:copper ion binding"/>
    <property type="evidence" value="ECO:0007669"/>
    <property type="project" value="InterPro"/>
</dbReference>
<evidence type="ECO:0000256" key="1">
    <source>
        <dbReference type="RuleBase" id="RU000393"/>
    </source>
</evidence>
<dbReference type="PANTHER" id="PTHR10003">
    <property type="entry name" value="SUPEROXIDE DISMUTASE CU-ZN -RELATED"/>
    <property type="match status" value="1"/>
</dbReference>
<dbReference type="PROSITE" id="PS00332">
    <property type="entry name" value="SOD_CU_ZN_2"/>
    <property type="match status" value="1"/>
</dbReference>
<dbReference type="AlphaFoldDB" id="A0AAW0WLL9"/>
<comment type="cofactor">
    <cofactor evidence="1">
        <name>Cu cation</name>
        <dbReference type="ChEBI" id="CHEBI:23378"/>
    </cofactor>
    <text evidence="1">Binds 1 copper ion per subunit.</text>
</comment>
<sequence length="214" mass="22373">MGKCIAYVAAAVVFIGIGALVAGLAVWYHHPGMTAFDTKEQRSAQCVLSKTSQGPGVEGTLYLEQLTPRTFVHITGNITGLSVGLHGFHVHEFGVDGASGKCLDAKAHYNPEGYNHSAPNATKRHVGDLGNIESVFDSSQDGNTLSGLSGIAYVDIKDHMISLWGKHSIVGRAIVVHEGKDDLGLGGTEVSLKTGDAGGRLACCTIFIVPSAST</sequence>
<reference evidence="4 5" key="1">
    <citation type="journal article" date="2024" name="BMC Genomics">
        <title>Genome assembly of redclaw crayfish (Cherax quadricarinatus) provides insights into its immune adaptation and hypoxia tolerance.</title>
        <authorList>
            <person name="Liu Z."/>
            <person name="Zheng J."/>
            <person name="Li H."/>
            <person name="Fang K."/>
            <person name="Wang S."/>
            <person name="He J."/>
            <person name="Zhou D."/>
            <person name="Weng S."/>
            <person name="Chi M."/>
            <person name="Gu Z."/>
            <person name="He J."/>
            <person name="Li F."/>
            <person name="Wang M."/>
        </authorList>
    </citation>
    <scope>NUCLEOTIDE SEQUENCE [LARGE SCALE GENOMIC DNA]</scope>
    <source>
        <strain evidence="4">ZL_2023a</strain>
    </source>
</reference>
<evidence type="ECO:0000259" key="3">
    <source>
        <dbReference type="Pfam" id="PF00080"/>
    </source>
</evidence>
<feature type="domain" description="Superoxide dismutase copper/zinc binding" evidence="3">
    <location>
        <begin position="57"/>
        <end position="206"/>
    </location>
</feature>
<gene>
    <name evidence="4" type="ORF">OTU49_006795</name>
</gene>
<dbReference type="EC" id="1.15.1.1" evidence="1"/>
<dbReference type="SUPFAM" id="SSF49329">
    <property type="entry name" value="Cu,Zn superoxide dismutase-like"/>
    <property type="match status" value="1"/>
</dbReference>
<organism evidence="4 5">
    <name type="scientific">Cherax quadricarinatus</name>
    <name type="common">Australian red claw crayfish</name>
    <dbReference type="NCBI Taxonomy" id="27406"/>
    <lineage>
        <taxon>Eukaryota</taxon>
        <taxon>Metazoa</taxon>
        <taxon>Ecdysozoa</taxon>
        <taxon>Arthropoda</taxon>
        <taxon>Crustacea</taxon>
        <taxon>Multicrustacea</taxon>
        <taxon>Malacostraca</taxon>
        <taxon>Eumalacostraca</taxon>
        <taxon>Eucarida</taxon>
        <taxon>Decapoda</taxon>
        <taxon>Pleocyemata</taxon>
        <taxon>Astacidea</taxon>
        <taxon>Parastacoidea</taxon>
        <taxon>Parastacidae</taxon>
        <taxon>Cherax</taxon>
    </lineage>
</organism>
<keyword evidence="2" id="KW-0472">Membrane</keyword>
<comment type="similarity">
    <text evidence="1">Belongs to the Cu-Zn superoxide dismutase family.</text>
</comment>
<evidence type="ECO:0000256" key="2">
    <source>
        <dbReference type="SAM" id="Phobius"/>
    </source>
</evidence>
<keyword evidence="5" id="KW-1185">Reference proteome</keyword>
<dbReference type="Proteomes" id="UP001445076">
    <property type="component" value="Unassembled WGS sequence"/>
</dbReference>
<dbReference type="InterPro" id="IPR018152">
    <property type="entry name" value="SOD_Cu/Zn_BS"/>
</dbReference>
<dbReference type="InterPro" id="IPR001424">
    <property type="entry name" value="SOD_Cu_Zn_dom"/>
</dbReference>
<dbReference type="GO" id="GO:0004784">
    <property type="term" value="F:superoxide dismutase activity"/>
    <property type="evidence" value="ECO:0007669"/>
    <property type="project" value="UniProtKB-EC"/>
</dbReference>
<feature type="transmembrane region" description="Helical" evidence="2">
    <location>
        <begin position="7"/>
        <end position="28"/>
    </location>
</feature>
<dbReference type="InterPro" id="IPR036423">
    <property type="entry name" value="SOD-like_Cu/Zn_dom_sf"/>
</dbReference>
<proteinExistence type="inferred from homology"/>
<evidence type="ECO:0000313" key="4">
    <source>
        <dbReference type="EMBL" id="KAK8732517.1"/>
    </source>
</evidence>
<dbReference type="Gene3D" id="2.60.40.200">
    <property type="entry name" value="Superoxide dismutase, copper/zinc binding domain"/>
    <property type="match status" value="1"/>
</dbReference>
<dbReference type="InterPro" id="IPR024134">
    <property type="entry name" value="SOD_Cu/Zn_/chaperone"/>
</dbReference>
<dbReference type="Pfam" id="PF00080">
    <property type="entry name" value="Sod_Cu"/>
    <property type="match status" value="1"/>
</dbReference>
<comment type="cofactor">
    <cofactor evidence="1">
        <name>Zn(2+)</name>
        <dbReference type="ChEBI" id="CHEBI:29105"/>
    </cofactor>
    <text evidence="1">Binds 1 zinc ion per subunit.</text>
</comment>
<keyword evidence="1" id="KW-0560">Oxidoreductase</keyword>
<keyword evidence="2" id="KW-0812">Transmembrane</keyword>
<keyword evidence="1" id="KW-0479">Metal-binding</keyword>
<comment type="catalytic activity">
    <reaction evidence="1">
        <text>2 superoxide + 2 H(+) = H2O2 + O2</text>
        <dbReference type="Rhea" id="RHEA:20696"/>
        <dbReference type="ChEBI" id="CHEBI:15378"/>
        <dbReference type="ChEBI" id="CHEBI:15379"/>
        <dbReference type="ChEBI" id="CHEBI:16240"/>
        <dbReference type="ChEBI" id="CHEBI:18421"/>
        <dbReference type="EC" id="1.15.1.1"/>
    </reaction>
</comment>
<keyword evidence="2" id="KW-1133">Transmembrane helix</keyword>
<dbReference type="EMBL" id="JARKIK010000056">
    <property type="protein sequence ID" value="KAK8732517.1"/>
    <property type="molecule type" value="Genomic_DNA"/>
</dbReference>
<keyword evidence="1" id="KW-0186">Copper</keyword>
<keyword evidence="1" id="KW-0862">Zinc</keyword>
<name>A0AAW0WLL9_CHEQU</name>
<accession>A0AAW0WLL9</accession>
<evidence type="ECO:0000313" key="5">
    <source>
        <dbReference type="Proteomes" id="UP001445076"/>
    </source>
</evidence>